<gene>
    <name evidence="9" type="primary">tatB</name>
    <name evidence="11" type="ORF">HEB94_008632</name>
</gene>
<feature type="region of interest" description="Disordered" evidence="10">
    <location>
        <begin position="100"/>
        <end position="196"/>
    </location>
</feature>
<dbReference type="Gene3D" id="1.20.5.3310">
    <property type="match status" value="1"/>
</dbReference>
<evidence type="ECO:0000256" key="8">
    <source>
        <dbReference type="ARBA" id="ARBA00023136"/>
    </source>
</evidence>
<comment type="similarity">
    <text evidence="9">Belongs to the TatB family.</text>
</comment>
<evidence type="ECO:0000256" key="4">
    <source>
        <dbReference type="ARBA" id="ARBA00022692"/>
    </source>
</evidence>
<dbReference type="GO" id="GO:0033281">
    <property type="term" value="C:TAT protein transport complex"/>
    <property type="evidence" value="ECO:0007669"/>
    <property type="project" value="UniProtKB-UniRule"/>
</dbReference>
<evidence type="ECO:0000256" key="9">
    <source>
        <dbReference type="HAMAP-Rule" id="MF_00237"/>
    </source>
</evidence>
<dbReference type="HAMAP" id="MF_00237">
    <property type="entry name" value="TatB"/>
    <property type="match status" value="1"/>
</dbReference>
<evidence type="ECO:0000256" key="2">
    <source>
        <dbReference type="ARBA" id="ARBA00022448"/>
    </source>
</evidence>
<keyword evidence="6 9" id="KW-1133">Transmembrane helix</keyword>
<dbReference type="InterPro" id="IPR018448">
    <property type="entry name" value="TatB"/>
</dbReference>
<keyword evidence="5 9" id="KW-0653">Protein transport</keyword>
<proteinExistence type="inferred from homology"/>
<feature type="compositionally biased region" description="Low complexity" evidence="10">
    <location>
        <begin position="107"/>
        <end position="125"/>
    </location>
</feature>
<comment type="caution">
    <text evidence="11">The sequence shown here is derived from an EMBL/GenBank/DDBJ whole genome shotgun (WGS) entry which is preliminary data.</text>
</comment>
<dbReference type="GO" id="GO:0008320">
    <property type="term" value="F:protein transmembrane transporter activity"/>
    <property type="evidence" value="ECO:0007669"/>
    <property type="project" value="UniProtKB-UniRule"/>
</dbReference>
<dbReference type="NCBIfam" id="NF002377">
    <property type="entry name" value="PRK01371.1-4"/>
    <property type="match status" value="1"/>
</dbReference>
<evidence type="ECO:0000256" key="1">
    <source>
        <dbReference type="ARBA" id="ARBA00004167"/>
    </source>
</evidence>
<feature type="compositionally biased region" description="Basic and acidic residues" evidence="10">
    <location>
        <begin position="133"/>
        <end position="148"/>
    </location>
</feature>
<dbReference type="PANTHER" id="PTHR33162">
    <property type="entry name" value="SEC-INDEPENDENT PROTEIN TRANSLOCASE PROTEIN TATA, CHLOROPLASTIC"/>
    <property type="match status" value="1"/>
</dbReference>
<comment type="function">
    <text evidence="9">Part of the twin-arginine translocation (Tat) system that transports large folded proteins containing a characteristic twin-arginine motif in their signal peptide across membranes. Together with TatC, TatB is part of a receptor directly interacting with Tat signal peptides. TatB may form an oligomeric binding site that transiently accommodates folded Tat precursor proteins before their translocation.</text>
</comment>
<evidence type="ECO:0000313" key="11">
    <source>
        <dbReference type="EMBL" id="MBE1611784.1"/>
    </source>
</evidence>
<keyword evidence="12" id="KW-1185">Reference proteome</keyword>
<evidence type="ECO:0000313" key="12">
    <source>
        <dbReference type="Proteomes" id="UP000638648"/>
    </source>
</evidence>
<feature type="compositionally biased region" description="Basic and acidic residues" evidence="10">
    <location>
        <begin position="182"/>
        <end position="196"/>
    </location>
</feature>
<sequence length="196" mass="21206">MFDIGAPEFLVLAIAALFIFGPDRLPDIARQAARGIRQVRSMANNARRELGRELGPEFEDLDIADLNPRNFVRKHVLSGIDEDDLRVDRDLDLRNDLRVSVDDDSKSSNGSSNGSVNGSDHVNGSDGANGAEPAKDTDHVNGVDRTDDSDQLNGTARLGADESDGSDARSVEDTADQPADTDATKDRRPVYDLEAT</sequence>
<dbReference type="PANTHER" id="PTHR33162:SF1">
    <property type="entry name" value="SEC-INDEPENDENT PROTEIN TRANSLOCASE PROTEIN TATA, CHLOROPLASTIC"/>
    <property type="match status" value="1"/>
</dbReference>
<dbReference type="InterPro" id="IPR003369">
    <property type="entry name" value="TatA/B/E"/>
</dbReference>
<comment type="subcellular location">
    <subcellularLocation>
        <location evidence="9">Cell membrane</location>
        <topology evidence="9">Single-pass membrane protein</topology>
    </subcellularLocation>
    <subcellularLocation>
        <location evidence="1">Membrane</location>
        <topology evidence="1">Single-pass membrane protein</topology>
    </subcellularLocation>
</comment>
<keyword evidence="4 9" id="KW-0812">Transmembrane</keyword>
<organism evidence="11 12">
    <name type="scientific">Actinopolymorpha pittospori</name>
    <dbReference type="NCBI Taxonomy" id="648752"/>
    <lineage>
        <taxon>Bacteria</taxon>
        <taxon>Bacillati</taxon>
        <taxon>Actinomycetota</taxon>
        <taxon>Actinomycetes</taxon>
        <taxon>Propionibacteriales</taxon>
        <taxon>Actinopolymorphaceae</taxon>
        <taxon>Actinopolymorpha</taxon>
    </lineage>
</organism>
<dbReference type="GO" id="GO:0043953">
    <property type="term" value="P:protein transport by the Tat complex"/>
    <property type="evidence" value="ECO:0007669"/>
    <property type="project" value="UniProtKB-UniRule"/>
</dbReference>
<dbReference type="AlphaFoldDB" id="A0A927N457"/>
<keyword evidence="8 9" id="KW-0472">Membrane</keyword>
<dbReference type="EMBL" id="JADBEM010000001">
    <property type="protein sequence ID" value="MBE1611784.1"/>
    <property type="molecule type" value="Genomic_DNA"/>
</dbReference>
<evidence type="ECO:0000256" key="7">
    <source>
        <dbReference type="ARBA" id="ARBA00023010"/>
    </source>
</evidence>
<evidence type="ECO:0000256" key="10">
    <source>
        <dbReference type="SAM" id="MobiDB-lite"/>
    </source>
</evidence>
<keyword evidence="7 9" id="KW-0811">Translocation</keyword>
<keyword evidence="2 9" id="KW-0813">Transport</keyword>
<dbReference type="RefSeq" id="WP_192754943.1">
    <property type="nucleotide sequence ID" value="NZ_BAABJL010000176.1"/>
</dbReference>
<dbReference type="Proteomes" id="UP000638648">
    <property type="component" value="Unassembled WGS sequence"/>
</dbReference>
<evidence type="ECO:0000256" key="5">
    <source>
        <dbReference type="ARBA" id="ARBA00022927"/>
    </source>
</evidence>
<dbReference type="Pfam" id="PF02416">
    <property type="entry name" value="TatA_B_E"/>
    <property type="match status" value="1"/>
</dbReference>
<evidence type="ECO:0000256" key="6">
    <source>
        <dbReference type="ARBA" id="ARBA00022989"/>
    </source>
</evidence>
<reference evidence="11" key="1">
    <citation type="submission" date="2020-10" db="EMBL/GenBank/DDBJ databases">
        <title>Sequencing the genomes of 1000 actinobacteria strains.</title>
        <authorList>
            <person name="Klenk H.-P."/>
        </authorList>
    </citation>
    <scope>NUCLEOTIDE SEQUENCE</scope>
    <source>
        <strain evidence="11">DSM 45354</strain>
    </source>
</reference>
<name>A0A927N457_9ACTN</name>
<keyword evidence="3 9" id="KW-1003">Cell membrane</keyword>
<comment type="subunit">
    <text evidence="9">The Tat system comprises two distinct complexes: a TatABC complex, containing multiple copies of TatA, TatB and TatC subunits, and a separate TatA complex, containing only TatA subunits. Substrates initially bind to the TatABC complex, which probably triggers association of the separate TatA complex to form the active translocon.</text>
</comment>
<protein>
    <recommendedName>
        <fullName evidence="9">Sec-independent protein translocase protein TatB</fullName>
    </recommendedName>
</protein>
<evidence type="ECO:0000256" key="3">
    <source>
        <dbReference type="ARBA" id="ARBA00022475"/>
    </source>
</evidence>
<accession>A0A927N457</accession>
<dbReference type="PRINTS" id="PR01506">
    <property type="entry name" value="TATBPROTEIN"/>
</dbReference>